<reference evidence="2" key="1">
    <citation type="submission" date="2018-06" db="EMBL/GenBank/DDBJ databases">
        <authorList>
            <person name="Martinez Ocampo F."/>
            <person name="Quiroz Castaneda R.E."/>
            <person name="Rojas Lopez X."/>
        </authorList>
    </citation>
    <scope>NUCLEOTIDE SEQUENCE [LARGE SCALE GENOMIC DNA]</scope>
    <source>
        <strain evidence="2">INIFAP02</strain>
    </source>
</reference>
<dbReference type="RefSeq" id="WP_181454170.1">
    <property type="nucleotide sequence ID" value="NZ_QKVO01000024.1"/>
</dbReference>
<evidence type="ECO:0000313" key="1">
    <source>
        <dbReference type="EMBL" id="RAO94776.1"/>
    </source>
</evidence>
<name>A0A328PNT2_9MOLU</name>
<protein>
    <submittedName>
        <fullName evidence="1">Uncharacterized protein</fullName>
    </submittedName>
</protein>
<organism evidence="1 2">
    <name type="scientific">Mycoplasma wenyonii</name>
    <dbReference type="NCBI Taxonomy" id="65123"/>
    <lineage>
        <taxon>Bacteria</taxon>
        <taxon>Bacillati</taxon>
        <taxon>Mycoplasmatota</taxon>
        <taxon>Mollicutes</taxon>
        <taxon>Mycoplasmataceae</taxon>
        <taxon>Mycoplasma</taxon>
    </lineage>
</organism>
<comment type="caution">
    <text evidence="1">The sequence shown here is derived from an EMBL/GenBank/DDBJ whole genome shotgun (WGS) entry which is preliminary data.</text>
</comment>
<gene>
    <name evidence="1" type="ORF">DNK47_03205</name>
</gene>
<dbReference type="EMBL" id="QKVO01000024">
    <property type="protein sequence ID" value="RAO94776.1"/>
    <property type="molecule type" value="Genomic_DNA"/>
</dbReference>
<sequence>LRANIFKDHKYSQVQHLTVGYNRRSKHQDQLFQQFKNLVYGNYPYNHVIVKVAHKLLSKMGQSV</sequence>
<dbReference type="AlphaFoldDB" id="A0A328PNT2"/>
<evidence type="ECO:0000313" key="2">
    <source>
        <dbReference type="Proteomes" id="UP000249762"/>
    </source>
</evidence>
<keyword evidence="2" id="KW-1185">Reference proteome</keyword>
<proteinExistence type="predicted"/>
<dbReference type="Proteomes" id="UP000249762">
    <property type="component" value="Unassembled WGS sequence"/>
</dbReference>
<feature type="non-terminal residue" evidence="1">
    <location>
        <position position="1"/>
    </location>
</feature>
<accession>A0A328PNT2</accession>